<dbReference type="GO" id="GO:0006457">
    <property type="term" value="P:protein folding"/>
    <property type="evidence" value="ECO:0007669"/>
    <property type="project" value="InterPro"/>
</dbReference>
<reference evidence="4" key="1">
    <citation type="submission" date="2011-03" db="EMBL/GenBank/DDBJ databases">
        <title>The Genome Sequence of Nematocida sp1 strain ERTm2.</title>
        <authorList>
            <consortium name="The Broad Institute Genome Sequencing Platform"/>
            <consortium name="The Broad Institute Genome Sequencing Center for Infectious Disease"/>
            <person name="Cuomo C."/>
            <person name="Troemel E."/>
            <person name="Young S.K."/>
            <person name="Zeng Q."/>
            <person name="Gargeya S."/>
            <person name="Fitzgerald M."/>
            <person name="Haas B."/>
            <person name="Abouelleil A."/>
            <person name="Alvarado L."/>
            <person name="Arachchi H.M."/>
            <person name="Berlin A."/>
            <person name="Brown A."/>
            <person name="Chapman S.B."/>
            <person name="Chen Z."/>
            <person name="Dunbar C."/>
            <person name="Freedman E."/>
            <person name="Gearin G."/>
            <person name="Gellesch M."/>
            <person name="Goldberg J."/>
            <person name="Griggs A."/>
            <person name="Gujja S."/>
            <person name="Heilman E.R."/>
            <person name="Heiman D."/>
            <person name="Howarth C."/>
            <person name="Larson L."/>
            <person name="Lui A."/>
            <person name="MacDonald P.J.P."/>
            <person name="Mehta T."/>
            <person name="Montmayeur A."/>
            <person name="Murphy C."/>
            <person name="Neiman D."/>
            <person name="Pearson M."/>
            <person name="Priest M."/>
            <person name="Roberts A."/>
            <person name="Saif S."/>
            <person name="Shea T."/>
            <person name="Shenoy N."/>
            <person name="Sisk P."/>
            <person name="Stolte C."/>
            <person name="Sykes S."/>
            <person name="White J."/>
            <person name="Yandava C."/>
            <person name="Wortman J."/>
            <person name="Nusbaum C."/>
            <person name="Birren B."/>
        </authorList>
    </citation>
    <scope>NUCLEOTIDE SEQUENCE</scope>
    <source>
        <strain evidence="4">ERTm2</strain>
    </source>
</reference>
<dbReference type="Pfam" id="PF01556">
    <property type="entry name" value="DnaJ_C"/>
    <property type="match status" value="1"/>
</dbReference>
<proteinExistence type="predicted"/>
<dbReference type="EMBL" id="JH604635">
    <property type="protein sequence ID" value="EHY65616.1"/>
    <property type="molecule type" value="Genomic_DNA"/>
</dbReference>
<dbReference type="InterPro" id="IPR008971">
    <property type="entry name" value="HSP40/DnaJ_pept-bd"/>
</dbReference>
<dbReference type="AlphaFoldDB" id="H8ZBY0"/>
<dbReference type="GO" id="GO:0051087">
    <property type="term" value="F:protein-folding chaperone binding"/>
    <property type="evidence" value="ECO:0007669"/>
    <property type="project" value="TreeGrafter"/>
</dbReference>
<evidence type="ECO:0000313" key="4">
    <source>
        <dbReference type="EMBL" id="EHY65616.1"/>
    </source>
</evidence>
<dbReference type="PROSITE" id="PS50076">
    <property type="entry name" value="DNAJ_2"/>
    <property type="match status" value="1"/>
</dbReference>
<dbReference type="InterPro" id="IPR002939">
    <property type="entry name" value="DnaJ_C"/>
</dbReference>
<evidence type="ECO:0000259" key="3">
    <source>
        <dbReference type="PROSITE" id="PS50076"/>
    </source>
</evidence>
<keyword evidence="2" id="KW-0175">Coiled coil</keyword>
<dbReference type="PROSITE" id="PS00636">
    <property type="entry name" value="DNAJ_1"/>
    <property type="match status" value="1"/>
</dbReference>
<dbReference type="PANTHER" id="PTHR24078">
    <property type="entry name" value="DNAJ HOMOLOG SUBFAMILY C MEMBER"/>
    <property type="match status" value="1"/>
</dbReference>
<evidence type="ECO:0000256" key="1">
    <source>
        <dbReference type="ARBA" id="ARBA00023186"/>
    </source>
</evidence>
<dbReference type="GO" id="GO:0005829">
    <property type="term" value="C:cytosol"/>
    <property type="evidence" value="ECO:0007669"/>
    <property type="project" value="TreeGrafter"/>
</dbReference>
<dbReference type="SMART" id="SM00271">
    <property type="entry name" value="DnaJ"/>
    <property type="match status" value="1"/>
</dbReference>
<protein>
    <recommendedName>
        <fullName evidence="3">J domain-containing protein</fullName>
    </recommendedName>
</protein>
<dbReference type="CDD" id="cd10747">
    <property type="entry name" value="DnaJ_C"/>
    <property type="match status" value="1"/>
</dbReference>
<sequence>MKSKSANLYEVLNVSKTATEGEIRTAFKKLARKYHPDMHASKSEEEKKKMQDKFKELNNAHEILTDKKKRDFYDQTGMTEEEAQAGFGGSAGGSSFKGDFGFPGGFQFSGFDSMGGGGMGSGFHDFGDIRSVFGNGFDSFFDVGGRQKAQASPANNKVLEYKLAVSLEEICNGATKKLSIKRTKTSGSREQTFINVTIAPGYKYGTKITYKNSGDYNIDGTGTDIVVILTEKPHPIFKLSNTDIIYEMKITIKEYLNGFTKQILGLKDNPIVIDSNIIGNNSKDAVIPGEGIPDRSNGSKRGSLIIKTRIVMDITPREKKEILSALS</sequence>
<dbReference type="GO" id="GO:0051082">
    <property type="term" value="F:unfolded protein binding"/>
    <property type="evidence" value="ECO:0007669"/>
    <property type="project" value="InterPro"/>
</dbReference>
<dbReference type="PRINTS" id="PR00625">
    <property type="entry name" value="JDOMAIN"/>
</dbReference>
<dbReference type="InterPro" id="IPR051339">
    <property type="entry name" value="DnaJ_subfamily_B"/>
</dbReference>
<dbReference type="InterPro" id="IPR001623">
    <property type="entry name" value="DnaJ_domain"/>
</dbReference>
<dbReference type="Gene3D" id="1.10.287.110">
    <property type="entry name" value="DnaJ domain"/>
    <property type="match status" value="1"/>
</dbReference>
<dbReference type="HOGENOM" id="CLU_017633_0_0_1"/>
<dbReference type="SUPFAM" id="SSF46565">
    <property type="entry name" value="Chaperone J-domain"/>
    <property type="match status" value="1"/>
</dbReference>
<dbReference type="InterPro" id="IPR018253">
    <property type="entry name" value="DnaJ_domain_CS"/>
</dbReference>
<evidence type="ECO:0000256" key="2">
    <source>
        <dbReference type="SAM" id="Coils"/>
    </source>
</evidence>
<dbReference type="PANTHER" id="PTHR24078:SF553">
    <property type="entry name" value="DNAJ HOMOLOG SUBFAMILY B MEMBER 5"/>
    <property type="match status" value="1"/>
</dbReference>
<name>H8ZBY0_NEMA1</name>
<dbReference type="Proteomes" id="UP000005622">
    <property type="component" value="Unassembled WGS sequence"/>
</dbReference>
<organism evidence="4">
    <name type="scientific">Nematocida ausubeli (strain ATCC PRA-371 / ERTm2)</name>
    <name type="common">Nematode killer fungus</name>
    <dbReference type="NCBI Taxonomy" id="1913371"/>
    <lineage>
        <taxon>Eukaryota</taxon>
        <taxon>Fungi</taxon>
        <taxon>Fungi incertae sedis</taxon>
        <taxon>Microsporidia</taxon>
        <taxon>Nematocida</taxon>
    </lineage>
</organism>
<gene>
    <name evidence="4" type="ORF">NERG_01223</name>
</gene>
<dbReference type="Pfam" id="PF00226">
    <property type="entry name" value="DnaJ"/>
    <property type="match status" value="1"/>
</dbReference>
<dbReference type="InterPro" id="IPR036869">
    <property type="entry name" value="J_dom_sf"/>
</dbReference>
<feature type="domain" description="J" evidence="3">
    <location>
        <begin position="7"/>
        <end position="77"/>
    </location>
</feature>
<dbReference type="STRING" id="944018.H8ZBY0"/>
<feature type="coiled-coil region" evidence="2">
    <location>
        <begin position="40"/>
        <end position="67"/>
    </location>
</feature>
<accession>H8ZBY0</accession>
<dbReference type="CDD" id="cd06257">
    <property type="entry name" value="DnaJ"/>
    <property type="match status" value="1"/>
</dbReference>
<dbReference type="SUPFAM" id="SSF49493">
    <property type="entry name" value="HSP40/DnaJ peptide-binding domain"/>
    <property type="match status" value="2"/>
</dbReference>
<keyword evidence="1" id="KW-0143">Chaperone</keyword>
<dbReference type="Gene3D" id="2.60.260.20">
    <property type="entry name" value="Urease metallochaperone UreE, N-terminal domain"/>
    <property type="match status" value="2"/>
</dbReference>